<feature type="transmembrane region" description="Helical" evidence="1">
    <location>
        <begin position="27"/>
        <end position="47"/>
    </location>
</feature>
<organism evidence="2 3">
    <name type="scientific">Actinoallomurus vinaceus</name>
    <dbReference type="NCBI Taxonomy" id="1080074"/>
    <lineage>
        <taxon>Bacteria</taxon>
        <taxon>Bacillati</taxon>
        <taxon>Actinomycetota</taxon>
        <taxon>Actinomycetes</taxon>
        <taxon>Streptosporangiales</taxon>
        <taxon>Thermomonosporaceae</taxon>
        <taxon>Actinoallomurus</taxon>
    </lineage>
</organism>
<feature type="transmembrane region" description="Helical" evidence="1">
    <location>
        <begin position="357"/>
        <end position="375"/>
    </location>
</feature>
<dbReference type="EMBL" id="BAABHK010000025">
    <property type="protein sequence ID" value="GAA4639075.1"/>
    <property type="molecule type" value="Genomic_DNA"/>
</dbReference>
<evidence type="ECO:0000313" key="3">
    <source>
        <dbReference type="Proteomes" id="UP001501442"/>
    </source>
</evidence>
<keyword evidence="1" id="KW-0472">Membrane</keyword>
<name>A0ABP8UTL8_9ACTN</name>
<accession>A0ABP8UTL8</accession>
<dbReference type="Proteomes" id="UP001501442">
    <property type="component" value="Unassembled WGS sequence"/>
</dbReference>
<sequence length="403" mass="44677">MAITCLIPADDFRHWWRTPKYFGTADAFLTALLLGAFVVGTLVPNLVKHRRHESRKPHVIVSPGQQRVLLWAGRVFLVLALIGYVTWAVAAVTRGYGQQQLHAALTLEQGALLSARTEYLTTLPGITTLTQVGPLALVCLLLDRRISGRRHTLELVVLASFGLARGFFNAERIALMELAVPVIVLAATALPKSRRRQRSILWATLPLLGPLVLAAVFGALEYTRSWNDFYARHSDTNFIGFVLRRLGGYYATASNNSAIVLAHDATNSLIPRYTGQFLWNFPIVRSFVHIDNSATNGAEYSSYLYARYGNLEFNNSGGILPVIIDYGLVGAIAWWGAIGLLIGICYRTMRSGELRGIILYAVIYVGVLEMGMLFYWGLGRAFPVIAGGLITWMLLHRARARED</sequence>
<proteinExistence type="predicted"/>
<evidence type="ECO:0008006" key="4">
    <source>
        <dbReference type="Google" id="ProtNLM"/>
    </source>
</evidence>
<feature type="transmembrane region" description="Helical" evidence="1">
    <location>
        <begin position="68"/>
        <end position="90"/>
    </location>
</feature>
<evidence type="ECO:0000256" key="1">
    <source>
        <dbReference type="SAM" id="Phobius"/>
    </source>
</evidence>
<comment type="caution">
    <text evidence="2">The sequence shown here is derived from an EMBL/GenBank/DDBJ whole genome shotgun (WGS) entry which is preliminary data.</text>
</comment>
<evidence type="ECO:0000313" key="2">
    <source>
        <dbReference type="EMBL" id="GAA4639075.1"/>
    </source>
</evidence>
<feature type="transmembrane region" description="Helical" evidence="1">
    <location>
        <begin position="200"/>
        <end position="220"/>
    </location>
</feature>
<protein>
    <recommendedName>
        <fullName evidence="4">Oligosaccharide repeat unit polymerase</fullName>
    </recommendedName>
</protein>
<reference evidence="3" key="1">
    <citation type="journal article" date="2019" name="Int. J. Syst. Evol. Microbiol.">
        <title>The Global Catalogue of Microorganisms (GCM) 10K type strain sequencing project: providing services to taxonomists for standard genome sequencing and annotation.</title>
        <authorList>
            <consortium name="The Broad Institute Genomics Platform"/>
            <consortium name="The Broad Institute Genome Sequencing Center for Infectious Disease"/>
            <person name="Wu L."/>
            <person name="Ma J."/>
        </authorList>
    </citation>
    <scope>NUCLEOTIDE SEQUENCE [LARGE SCALE GENOMIC DNA]</scope>
    <source>
        <strain evidence="3">JCM 17939</strain>
    </source>
</reference>
<gene>
    <name evidence="2" type="ORF">GCM10023196_099290</name>
</gene>
<keyword evidence="3" id="KW-1185">Reference proteome</keyword>
<feature type="transmembrane region" description="Helical" evidence="1">
    <location>
        <begin position="122"/>
        <end position="142"/>
    </location>
</feature>
<keyword evidence="1" id="KW-1133">Transmembrane helix</keyword>
<keyword evidence="1" id="KW-0812">Transmembrane</keyword>
<feature type="transmembrane region" description="Helical" evidence="1">
    <location>
        <begin position="323"/>
        <end position="345"/>
    </location>
</feature>